<dbReference type="InterPro" id="IPR006094">
    <property type="entry name" value="Oxid_FAD_bind_N"/>
</dbReference>
<keyword evidence="4" id="KW-0274">FAD</keyword>
<dbReference type="InterPro" id="IPR016169">
    <property type="entry name" value="FAD-bd_PCMH_sub2"/>
</dbReference>
<dbReference type="PROSITE" id="PS51387">
    <property type="entry name" value="FAD_PCMH"/>
    <property type="match status" value="1"/>
</dbReference>
<evidence type="ECO:0000256" key="4">
    <source>
        <dbReference type="ARBA" id="ARBA00022827"/>
    </source>
</evidence>
<name>A0A561SPL9_9PSEU</name>
<keyword evidence="3" id="KW-0285">Flavoprotein</keyword>
<dbReference type="RefSeq" id="WP_147256081.1">
    <property type="nucleotide sequence ID" value="NZ_VIWU01000001.1"/>
</dbReference>
<dbReference type="PANTHER" id="PTHR42973">
    <property type="entry name" value="BINDING OXIDOREDUCTASE, PUTATIVE (AFU_ORTHOLOGUE AFUA_1G17690)-RELATED"/>
    <property type="match status" value="1"/>
</dbReference>
<dbReference type="GO" id="GO:0016491">
    <property type="term" value="F:oxidoreductase activity"/>
    <property type="evidence" value="ECO:0007669"/>
    <property type="project" value="UniProtKB-KW"/>
</dbReference>
<dbReference type="InterPro" id="IPR016167">
    <property type="entry name" value="FAD-bd_PCMH_sub1"/>
</dbReference>
<dbReference type="Gene3D" id="3.30.465.10">
    <property type="match status" value="1"/>
</dbReference>
<feature type="domain" description="FAD-binding PCMH-type" evidence="6">
    <location>
        <begin position="39"/>
        <end position="209"/>
    </location>
</feature>
<evidence type="ECO:0000256" key="1">
    <source>
        <dbReference type="ARBA" id="ARBA00001974"/>
    </source>
</evidence>
<proteinExistence type="inferred from homology"/>
<dbReference type="InterPro" id="IPR036318">
    <property type="entry name" value="FAD-bd_PCMH-like_sf"/>
</dbReference>
<reference evidence="7 8" key="1">
    <citation type="submission" date="2019-06" db="EMBL/GenBank/DDBJ databases">
        <title>Sequencing the genomes of 1000 actinobacteria strains.</title>
        <authorList>
            <person name="Klenk H.-P."/>
        </authorList>
    </citation>
    <scope>NUCLEOTIDE SEQUENCE [LARGE SCALE GENOMIC DNA]</scope>
    <source>
        <strain evidence="7 8">DSM 45671</strain>
    </source>
</reference>
<dbReference type="InterPro" id="IPR016166">
    <property type="entry name" value="FAD-bd_PCMH"/>
</dbReference>
<evidence type="ECO:0000313" key="7">
    <source>
        <dbReference type="EMBL" id="TWF76791.1"/>
    </source>
</evidence>
<organism evidence="7 8">
    <name type="scientific">Pseudonocardia hierapolitana</name>
    <dbReference type="NCBI Taxonomy" id="1128676"/>
    <lineage>
        <taxon>Bacteria</taxon>
        <taxon>Bacillati</taxon>
        <taxon>Actinomycetota</taxon>
        <taxon>Actinomycetes</taxon>
        <taxon>Pseudonocardiales</taxon>
        <taxon>Pseudonocardiaceae</taxon>
        <taxon>Pseudonocardia</taxon>
    </lineage>
</organism>
<gene>
    <name evidence="7" type="ORF">FHX44_112686</name>
</gene>
<dbReference type="Pfam" id="PF01565">
    <property type="entry name" value="FAD_binding_4"/>
    <property type="match status" value="1"/>
</dbReference>
<dbReference type="Proteomes" id="UP000321261">
    <property type="component" value="Unassembled WGS sequence"/>
</dbReference>
<dbReference type="SUPFAM" id="SSF56176">
    <property type="entry name" value="FAD-binding/transporter-associated domain-like"/>
    <property type="match status" value="1"/>
</dbReference>
<comment type="similarity">
    <text evidence="2">Belongs to the oxygen-dependent FAD-linked oxidoreductase family.</text>
</comment>
<dbReference type="Gene3D" id="3.30.43.10">
    <property type="entry name" value="Uridine Diphospho-n-acetylenolpyruvylglucosamine Reductase, domain 2"/>
    <property type="match status" value="1"/>
</dbReference>
<dbReference type="GO" id="GO:0071949">
    <property type="term" value="F:FAD binding"/>
    <property type="evidence" value="ECO:0007669"/>
    <property type="project" value="InterPro"/>
</dbReference>
<dbReference type="Pfam" id="PF08031">
    <property type="entry name" value="BBE"/>
    <property type="match status" value="1"/>
</dbReference>
<keyword evidence="8" id="KW-1185">Reference proteome</keyword>
<evidence type="ECO:0000259" key="6">
    <source>
        <dbReference type="PROSITE" id="PS51387"/>
    </source>
</evidence>
<dbReference type="InterPro" id="IPR050416">
    <property type="entry name" value="FAD-linked_Oxidoreductase"/>
</dbReference>
<protein>
    <submittedName>
        <fullName evidence="7">FAD/FMN-containing dehydrogenase</fullName>
    </submittedName>
</protein>
<sequence length="464" mass="49645">MTQTLGGGVEDLRAVMSGTVIVPADLGYEDARRVWNADIDRRPAVIAHCAGAADVAAALRLAQAEGLEIAVRGGAHSMSGQSVVDDGIMIDLSGMRQVAVDPEARRARVGGGALLSDLDAATQAHGLAVPVGAIGHTGIGGLTLGGGMGWLSRQAGLTIDNLVSAEVVLADGRIVRASDDEHADLFWAIRGGGGNFGVVTEFEFRLHEVGPMIEFGLLFWGIEQGADALRLLRDVVPELPRSMNVIITAMSAPPAPFVPAQHHFAPGFGLLLAGFDGAEEHAAVVERLRAALPPLFDHVAPMPYVALQQLLDEANAWGLYNYEKSTLVEDLGDGVIDVLTEHLMRRSSPQSIVFIYRLDNAYCEVGEDDTAFGGTRHPQYALFGIGVAPSSEVLVAERRWSRSLWDALAPFSLGAGSYVNAMTEYEEHRVRAAYGEAKFERLARIKGVYDPGNVFHRNINIQPA</sequence>
<keyword evidence="5" id="KW-0560">Oxidoreductase</keyword>
<dbReference type="Gene3D" id="3.40.462.20">
    <property type="match status" value="1"/>
</dbReference>
<accession>A0A561SPL9</accession>
<dbReference type="InterPro" id="IPR012951">
    <property type="entry name" value="BBE"/>
</dbReference>
<comment type="caution">
    <text evidence="7">The sequence shown here is derived from an EMBL/GenBank/DDBJ whole genome shotgun (WGS) entry which is preliminary data.</text>
</comment>
<evidence type="ECO:0000256" key="3">
    <source>
        <dbReference type="ARBA" id="ARBA00022630"/>
    </source>
</evidence>
<dbReference type="AlphaFoldDB" id="A0A561SPL9"/>
<dbReference type="EMBL" id="VIWU01000001">
    <property type="protein sequence ID" value="TWF76791.1"/>
    <property type="molecule type" value="Genomic_DNA"/>
</dbReference>
<dbReference type="OrthoDB" id="9775082at2"/>
<dbReference type="PANTHER" id="PTHR42973:SF39">
    <property type="entry name" value="FAD-BINDING PCMH-TYPE DOMAIN-CONTAINING PROTEIN"/>
    <property type="match status" value="1"/>
</dbReference>
<evidence type="ECO:0000256" key="2">
    <source>
        <dbReference type="ARBA" id="ARBA00005466"/>
    </source>
</evidence>
<evidence type="ECO:0000256" key="5">
    <source>
        <dbReference type="ARBA" id="ARBA00023002"/>
    </source>
</evidence>
<comment type="cofactor">
    <cofactor evidence="1">
        <name>FAD</name>
        <dbReference type="ChEBI" id="CHEBI:57692"/>
    </cofactor>
</comment>
<evidence type="ECO:0000313" key="8">
    <source>
        <dbReference type="Proteomes" id="UP000321261"/>
    </source>
</evidence>